<accession>A0A1D1VQG4</accession>
<feature type="transmembrane region" description="Helical" evidence="9">
    <location>
        <begin position="153"/>
        <end position="172"/>
    </location>
</feature>
<evidence type="ECO:0000313" key="11">
    <source>
        <dbReference type="EMBL" id="GAV01958.1"/>
    </source>
</evidence>
<dbReference type="OrthoDB" id="6088609at2759"/>
<evidence type="ECO:0000256" key="9">
    <source>
        <dbReference type="SAM" id="Phobius"/>
    </source>
</evidence>
<dbReference type="PANTHER" id="PTHR24249">
    <property type="entry name" value="HISTAMINE RECEPTOR-RELATED G-PROTEIN COUPLED RECEPTOR"/>
    <property type="match status" value="1"/>
</dbReference>
<keyword evidence="6 9" id="KW-0472">Membrane</keyword>
<keyword evidence="12" id="KW-1185">Reference proteome</keyword>
<dbReference type="InterPro" id="IPR017452">
    <property type="entry name" value="GPCR_Rhodpsn_7TM"/>
</dbReference>
<feature type="domain" description="G-protein coupled receptors family 1 profile" evidence="10">
    <location>
        <begin position="58"/>
        <end position="230"/>
    </location>
</feature>
<dbReference type="InterPro" id="IPR050569">
    <property type="entry name" value="TAAR"/>
</dbReference>
<feature type="transmembrane region" description="Helical" evidence="9">
    <location>
        <begin position="49"/>
        <end position="67"/>
    </location>
</feature>
<evidence type="ECO:0000256" key="3">
    <source>
        <dbReference type="ARBA" id="ARBA00022692"/>
    </source>
</evidence>
<feature type="transmembrane region" description="Helical" evidence="9">
    <location>
        <begin position="209"/>
        <end position="229"/>
    </location>
</feature>
<gene>
    <name evidence="11" type="primary">RvY_12583-1</name>
    <name evidence="11" type="synonym">RvY_12583.1</name>
    <name evidence="11" type="ORF">RvY_12583</name>
</gene>
<dbReference type="EMBL" id="BDGG01000007">
    <property type="protein sequence ID" value="GAV01958.1"/>
    <property type="molecule type" value="Genomic_DNA"/>
</dbReference>
<proteinExistence type="predicted"/>
<feature type="transmembrane region" description="Helical" evidence="9">
    <location>
        <begin position="79"/>
        <end position="102"/>
    </location>
</feature>
<dbReference type="Proteomes" id="UP000186922">
    <property type="component" value="Unassembled WGS sequence"/>
</dbReference>
<evidence type="ECO:0000259" key="10">
    <source>
        <dbReference type="PROSITE" id="PS50262"/>
    </source>
</evidence>
<dbReference type="CDD" id="cd00637">
    <property type="entry name" value="7tm_classA_rhodopsin-like"/>
    <property type="match status" value="1"/>
</dbReference>
<evidence type="ECO:0000256" key="6">
    <source>
        <dbReference type="ARBA" id="ARBA00023136"/>
    </source>
</evidence>
<keyword evidence="3 9" id="KW-0812">Transmembrane</keyword>
<keyword evidence="7" id="KW-0675">Receptor</keyword>
<dbReference type="Pfam" id="PF00001">
    <property type="entry name" value="7tm_1"/>
    <property type="match status" value="1"/>
</dbReference>
<feature type="transmembrane region" description="Helical" evidence="9">
    <location>
        <begin position="114"/>
        <end position="133"/>
    </location>
</feature>
<name>A0A1D1VQG4_RAMVA</name>
<dbReference type="GO" id="GO:0005886">
    <property type="term" value="C:plasma membrane"/>
    <property type="evidence" value="ECO:0007669"/>
    <property type="project" value="UniProtKB-SubCell"/>
</dbReference>
<evidence type="ECO:0000256" key="1">
    <source>
        <dbReference type="ARBA" id="ARBA00004651"/>
    </source>
</evidence>
<evidence type="ECO:0000256" key="2">
    <source>
        <dbReference type="ARBA" id="ARBA00022475"/>
    </source>
</evidence>
<dbReference type="AlphaFoldDB" id="A0A1D1VQG4"/>
<evidence type="ECO:0000313" key="12">
    <source>
        <dbReference type="Proteomes" id="UP000186922"/>
    </source>
</evidence>
<keyword evidence="2" id="KW-1003">Cell membrane</keyword>
<sequence length="230" mass="26063">MRIVNSTLDSMNSSSFLNLTSLFNCSWLRQMILWSAYQWRLAVCYPLNLLLALSIGAFNFLCLLTICTRQSLRSGTAILIAHMMLVQATMGLLAIPIHITFWMVHLKSHLTCQIYQFFFTLLNIALYFNIVILAVNRLMAIPLHYRRLSQPKWIAAFIAFIWVSSFIINLPMEFGGGTGHYGVDQVWGACTAALIRAGQLDYRMVQISLGIYVPLSVSGFLYVAIMYGGW</sequence>
<evidence type="ECO:0000256" key="4">
    <source>
        <dbReference type="ARBA" id="ARBA00022989"/>
    </source>
</evidence>
<dbReference type="SUPFAM" id="SSF81321">
    <property type="entry name" value="Family A G protein-coupled receptor-like"/>
    <property type="match status" value="1"/>
</dbReference>
<comment type="subcellular location">
    <subcellularLocation>
        <location evidence="1">Cell membrane</location>
        <topology evidence="1">Multi-pass membrane protein</topology>
    </subcellularLocation>
</comment>
<keyword evidence="5" id="KW-0297">G-protein coupled receptor</keyword>
<protein>
    <recommendedName>
        <fullName evidence="10">G-protein coupled receptors family 1 profile domain-containing protein</fullName>
    </recommendedName>
</protein>
<evidence type="ECO:0000256" key="7">
    <source>
        <dbReference type="ARBA" id="ARBA00023170"/>
    </source>
</evidence>
<dbReference type="GO" id="GO:0004930">
    <property type="term" value="F:G protein-coupled receptor activity"/>
    <property type="evidence" value="ECO:0007669"/>
    <property type="project" value="UniProtKB-KW"/>
</dbReference>
<keyword evidence="8" id="KW-0807">Transducer</keyword>
<keyword evidence="4 9" id="KW-1133">Transmembrane helix</keyword>
<comment type="caution">
    <text evidence="11">The sequence shown here is derived from an EMBL/GenBank/DDBJ whole genome shotgun (WGS) entry which is preliminary data.</text>
</comment>
<reference evidence="11 12" key="1">
    <citation type="journal article" date="2016" name="Nat. Commun.">
        <title>Extremotolerant tardigrade genome and improved radiotolerance of human cultured cells by tardigrade-unique protein.</title>
        <authorList>
            <person name="Hashimoto T."/>
            <person name="Horikawa D.D."/>
            <person name="Saito Y."/>
            <person name="Kuwahara H."/>
            <person name="Kozuka-Hata H."/>
            <person name="Shin-I T."/>
            <person name="Minakuchi Y."/>
            <person name="Ohishi K."/>
            <person name="Motoyama A."/>
            <person name="Aizu T."/>
            <person name="Enomoto A."/>
            <person name="Kondo K."/>
            <person name="Tanaka S."/>
            <person name="Hara Y."/>
            <person name="Koshikawa S."/>
            <person name="Sagara H."/>
            <person name="Miura T."/>
            <person name="Yokobori S."/>
            <person name="Miyagawa K."/>
            <person name="Suzuki Y."/>
            <person name="Kubo T."/>
            <person name="Oyama M."/>
            <person name="Kohara Y."/>
            <person name="Fujiyama A."/>
            <person name="Arakawa K."/>
            <person name="Katayama T."/>
            <person name="Toyoda A."/>
            <person name="Kunieda T."/>
        </authorList>
    </citation>
    <scope>NUCLEOTIDE SEQUENCE [LARGE SCALE GENOMIC DNA]</scope>
    <source>
        <strain evidence="11 12">YOKOZUNA-1</strain>
    </source>
</reference>
<organism evidence="11 12">
    <name type="scientific">Ramazzottius varieornatus</name>
    <name type="common">Water bear</name>
    <name type="synonym">Tardigrade</name>
    <dbReference type="NCBI Taxonomy" id="947166"/>
    <lineage>
        <taxon>Eukaryota</taxon>
        <taxon>Metazoa</taxon>
        <taxon>Ecdysozoa</taxon>
        <taxon>Tardigrada</taxon>
        <taxon>Eutardigrada</taxon>
        <taxon>Parachela</taxon>
        <taxon>Hypsibioidea</taxon>
        <taxon>Ramazzottiidae</taxon>
        <taxon>Ramazzottius</taxon>
    </lineage>
</organism>
<dbReference type="PROSITE" id="PS50262">
    <property type="entry name" value="G_PROTEIN_RECEP_F1_2"/>
    <property type="match status" value="1"/>
</dbReference>
<evidence type="ECO:0000256" key="5">
    <source>
        <dbReference type="ARBA" id="ARBA00023040"/>
    </source>
</evidence>
<dbReference type="InterPro" id="IPR000276">
    <property type="entry name" value="GPCR_Rhodpsn"/>
</dbReference>
<dbReference type="Gene3D" id="1.20.1070.10">
    <property type="entry name" value="Rhodopsin 7-helix transmembrane proteins"/>
    <property type="match status" value="1"/>
</dbReference>
<evidence type="ECO:0000256" key="8">
    <source>
        <dbReference type="ARBA" id="ARBA00023224"/>
    </source>
</evidence>